<evidence type="ECO:0000256" key="1">
    <source>
        <dbReference type="SAM" id="MobiDB-lite"/>
    </source>
</evidence>
<organism evidence="4 5">
    <name type="scientific">Schaalia odontolytica</name>
    <dbReference type="NCBI Taxonomy" id="1660"/>
    <lineage>
        <taxon>Bacteria</taxon>
        <taxon>Bacillati</taxon>
        <taxon>Actinomycetota</taxon>
        <taxon>Actinomycetes</taxon>
        <taxon>Actinomycetales</taxon>
        <taxon>Actinomycetaceae</taxon>
        <taxon>Schaalia</taxon>
    </lineage>
</organism>
<feature type="compositionally biased region" description="Polar residues" evidence="1">
    <location>
        <begin position="280"/>
        <end position="293"/>
    </location>
</feature>
<evidence type="ECO:0000256" key="2">
    <source>
        <dbReference type="SAM" id="Phobius"/>
    </source>
</evidence>
<accession>A0A2I1HYJ7</accession>
<dbReference type="Proteomes" id="UP000234198">
    <property type="component" value="Unassembled WGS sequence"/>
</dbReference>
<reference evidence="4 5" key="1">
    <citation type="submission" date="2017-12" db="EMBL/GenBank/DDBJ databases">
        <title>Phylogenetic diversity of female urinary microbiome.</title>
        <authorList>
            <person name="Thomas-White K."/>
            <person name="Wolfe A.J."/>
        </authorList>
    </citation>
    <scope>NUCLEOTIDE SEQUENCE [LARGE SCALE GENOMIC DNA]</scope>
    <source>
        <strain evidence="4 5">UMB0018</strain>
    </source>
</reference>
<evidence type="ECO:0000313" key="4">
    <source>
        <dbReference type="EMBL" id="PKY63966.1"/>
    </source>
</evidence>
<gene>
    <name evidence="4" type="ORF">CYJ22_08085</name>
</gene>
<protein>
    <submittedName>
        <fullName evidence="4">Uncharacterized protein</fullName>
    </submittedName>
</protein>
<feature type="compositionally biased region" description="Low complexity" evidence="1">
    <location>
        <begin position="262"/>
        <end position="272"/>
    </location>
</feature>
<feature type="transmembrane region" description="Helical" evidence="2">
    <location>
        <begin position="215"/>
        <end position="235"/>
    </location>
</feature>
<sequence length="315" mass="32248">MRLARALLGTAGALALTAGGAAALADDPTQIRLVEVYEMTPGVSAIHQVTLSTSQPLIGEQCQSMGTAAKATSSLLVSVDGVDGCRFTWELEDGGAEVVSVDEGGVFHFESTSARLLEGFSSPDASASIESVTLIAHSSLVIEASDGGQIITPGASTKTDASTVTWHHVTSNVSATGTVDANASSMSPSPTLSPSPSANSASTQERGHTSTARSLTPIVAITGGVLLIAAITGLVRRSWKSRQAAADAQFARDAALREAQRRSASARKSAAAPYGRRSLAPTSSTSEENTPASAQARDRSDAQSGAERFSPPDHS</sequence>
<feature type="compositionally biased region" description="Low complexity" evidence="1">
    <location>
        <begin position="183"/>
        <end position="202"/>
    </location>
</feature>
<feature type="signal peptide" evidence="3">
    <location>
        <begin position="1"/>
        <end position="25"/>
    </location>
</feature>
<name>A0A2I1HYJ7_9ACTO</name>
<dbReference type="EMBL" id="PKKM01000011">
    <property type="protein sequence ID" value="PKY63966.1"/>
    <property type="molecule type" value="Genomic_DNA"/>
</dbReference>
<keyword evidence="2" id="KW-0812">Transmembrane</keyword>
<keyword evidence="2" id="KW-0472">Membrane</keyword>
<feature type="chain" id="PRO_5039384797" evidence="3">
    <location>
        <begin position="26"/>
        <end position="315"/>
    </location>
</feature>
<evidence type="ECO:0000256" key="3">
    <source>
        <dbReference type="SAM" id="SignalP"/>
    </source>
</evidence>
<feature type="region of interest" description="Disordered" evidence="1">
    <location>
        <begin position="261"/>
        <end position="315"/>
    </location>
</feature>
<feature type="region of interest" description="Disordered" evidence="1">
    <location>
        <begin position="177"/>
        <end position="212"/>
    </location>
</feature>
<evidence type="ECO:0000313" key="5">
    <source>
        <dbReference type="Proteomes" id="UP000234198"/>
    </source>
</evidence>
<keyword evidence="2" id="KW-1133">Transmembrane helix</keyword>
<comment type="caution">
    <text evidence="4">The sequence shown here is derived from an EMBL/GenBank/DDBJ whole genome shotgun (WGS) entry which is preliminary data.</text>
</comment>
<proteinExistence type="predicted"/>
<dbReference type="RefSeq" id="WP_101602250.1">
    <property type="nucleotide sequence ID" value="NZ_PKKM01000011.1"/>
</dbReference>
<keyword evidence="3" id="KW-0732">Signal</keyword>
<dbReference type="AlphaFoldDB" id="A0A2I1HYJ7"/>